<dbReference type="PANTHER" id="PTHR35342">
    <property type="entry name" value="TRICARBOXYLIC TRANSPORT PROTEIN"/>
    <property type="match status" value="1"/>
</dbReference>
<feature type="transmembrane region" description="Helical" evidence="1">
    <location>
        <begin position="470"/>
        <end position="489"/>
    </location>
</feature>
<feature type="transmembrane region" description="Helical" evidence="1">
    <location>
        <begin position="257"/>
        <end position="282"/>
    </location>
</feature>
<keyword evidence="1" id="KW-1133">Transmembrane helix</keyword>
<feature type="domain" description="DUF112" evidence="2">
    <location>
        <begin position="19"/>
        <end position="441"/>
    </location>
</feature>
<dbReference type="EMBL" id="QXWZ01000002">
    <property type="protein sequence ID" value="NBI77563.1"/>
    <property type="molecule type" value="Genomic_DNA"/>
</dbReference>
<dbReference type="Pfam" id="PF01970">
    <property type="entry name" value="TctA"/>
    <property type="match status" value="1"/>
</dbReference>
<feature type="transmembrane region" description="Helical" evidence="1">
    <location>
        <begin position="144"/>
        <end position="161"/>
    </location>
</feature>
<feature type="transmembrane region" description="Helical" evidence="1">
    <location>
        <begin position="356"/>
        <end position="376"/>
    </location>
</feature>
<dbReference type="AlphaFoldDB" id="A0A845RCZ6"/>
<keyword evidence="1" id="KW-0472">Membrane</keyword>
<comment type="caution">
    <text evidence="3">The sequence shown here is derived from an EMBL/GenBank/DDBJ whole genome shotgun (WGS) entry which is preliminary data.</text>
</comment>
<feature type="transmembrane region" description="Helical" evidence="1">
    <location>
        <begin position="396"/>
        <end position="425"/>
    </location>
</feature>
<dbReference type="OrthoDB" id="9781349at2"/>
<evidence type="ECO:0000259" key="2">
    <source>
        <dbReference type="Pfam" id="PF01970"/>
    </source>
</evidence>
<name>A0A845RCZ6_9FIRM</name>
<evidence type="ECO:0000256" key="1">
    <source>
        <dbReference type="SAM" id="Phobius"/>
    </source>
</evidence>
<gene>
    <name evidence="3" type="ORF">D3Z39_01520</name>
</gene>
<accession>A0A845RCZ6</accession>
<dbReference type="InterPro" id="IPR002823">
    <property type="entry name" value="DUF112_TM"/>
</dbReference>
<feature type="transmembrane region" description="Helical" evidence="1">
    <location>
        <begin position="168"/>
        <end position="186"/>
    </location>
</feature>
<dbReference type="Proteomes" id="UP000446348">
    <property type="component" value="Unassembled WGS sequence"/>
</dbReference>
<sequence length="498" mass="51955">MTTMQLWGEIFSTFSPMSIVWVTAGVIWGIFGGELPGVTASLAMSLIMPFTIALEPVNAFMLLAATYVGAEYGGSVPAILLGVPGTPANAPTALDGRQMHLNGHSGKALGYSLTGGSFGSFFGGILGVFLLGVLVKISLMLDPSAFFALALFGLSAVVSMSKKNMAKGFISIILGVMLGSIGSDNFTGMTRFTMGMIQLGDGVSDVPAVVGFVAAAELFGQVIVQIQEKNLVSSMLGKLDYTFVTIKEFLAGIKVSLFSMVLGIVVGVMPGAGPTVASFIAYNEGRRISKDGDKFGTGVPDGILAPEVANNACVPATVVPLLSFGIPGSTSAAIMLGAMVMHGMRPGPLLSQNNPEALGAVFLGILLACPCLLIVGRLMMKPWVKVTAIPPHYLNTIILCLLVVGSLALNEGIFAVGILIVCAFLGYLMKLAGFNPIATVLGFVLSQLVEDNLHRTMLLSKGSLMTFVEHPITLALLVLTVASVVFGLVKGRKKEQKA</sequence>
<feature type="transmembrane region" description="Helical" evidence="1">
    <location>
        <begin position="12"/>
        <end position="31"/>
    </location>
</feature>
<organism evidence="3 4">
    <name type="scientific">Anaerotruncus colihominis</name>
    <dbReference type="NCBI Taxonomy" id="169435"/>
    <lineage>
        <taxon>Bacteria</taxon>
        <taxon>Bacillati</taxon>
        <taxon>Bacillota</taxon>
        <taxon>Clostridia</taxon>
        <taxon>Eubacteriales</taxon>
        <taxon>Oscillospiraceae</taxon>
        <taxon>Anaerotruncus</taxon>
    </lineage>
</organism>
<proteinExistence type="predicted"/>
<reference evidence="3 4" key="1">
    <citation type="submission" date="2018-08" db="EMBL/GenBank/DDBJ databases">
        <title>Murine metabolic-syndrome-specific gut microbial biobank.</title>
        <authorList>
            <person name="Liu C."/>
        </authorList>
    </citation>
    <scope>NUCLEOTIDE SEQUENCE [LARGE SCALE GENOMIC DNA]</scope>
    <source>
        <strain evidence="3 4">X69</strain>
    </source>
</reference>
<evidence type="ECO:0000313" key="4">
    <source>
        <dbReference type="Proteomes" id="UP000446348"/>
    </source>
</evidence>
<protein>
    <recommendedName>
        <fullName evidence="2">DUF112 domain-containing protein</fullName>
    </recommendedName>
</protein>
<dbReference type="PANTHER" id="PTHR35342:SF5">
    <property type="entry name" value="TRICARBOXYLIC TRANSPORT PROTEIN"/>
    <property type="match status" value="1"/>
</dbReference>
<feature type="transmembrane region" description="Helical" evidence="1">
    <location>
        <begin position="324"/>
        <end position="344"/>
    </location>
</feature>
<keyword evidence="1" id="KW-0812">Transmembrane</keyword>
<evidence type="ECO:0000313" key="3">
    <source>
        <dbReference type="EMBL" id="NBI77563.1"/>
    </source>
</evidence>
<feature type="transmembrane region" description="Helical" evidence="1">
    <location>
        <begin position="108"/>
        <end position="132"/>
    </location>
</feature>